<keyword evidence="2" id="KW-0812">Transmembrane</keyword>
<evidence type="ECO:0000256" key="1">
    <source>
        <dbReference type="ARBA" id="ARBA00005801"/>
    </source>
</evidence>
<proteinExistence type="inferred from homology"/>
<evidence type="ECO:0000256" key="2">
    <source>
        <dbReference type="SAM" id="Phobius"/>
    </source>
</evidence>
<reference evidence="5 6" key="1">
    <citation type="submission" date="2018-06" db="EMBL/GenBank/DDBJ databases">
        <authorList>
            <consortium name="Pathogen Informatics"/>
            <person name="Doyle S."/>
        </authorList>
    </citation>
    <scope>NUCLEOTIDE SEQUENCE [LARGE SCALE GENOMIC DNA]</scope>
    <source>
        <strain evidence="5 6">NCTC11820</strain>
    </source>
</reference>
<dbReference type="PANTHER" id="PTHR30487">
    <property type="entry name" value="TYPE 4 PREPILIN-LIKE PROTEINS LEADER PEPTIDE-PROCESSING ENZYME"/>
    <property type="match status" value="1"/>
</dbReference>
<gene>
    <name evidence="4" type="ORF">HHJ67_08175</name>
    <name evidence="5" type="ORF">NCTC11820_00873</name>
</gene>
<dbReference type="EMBL" id="UASJ01000001">
    <property type="protein sequence ID" value="SQB64525.1"/>
    <property type="molecule type" value="Genomic_DNA"/>
</dbReference>
<evidence type="ECO:0000313" key="7">
    <source>
        <dbReference type="Proteomes" id="UP000553981"/>
    </source>
</evidence>
<dbReference type="EMBL" id="JABCUI010000004">
    <property type="protein sequence ID" value="NMW87712.1"/>
    <property type="molecule type" value="Genomic_DNA"/>
</dbReference>
<keyword evidence="2" id="KW-0472">Membrane</keyword>
<dbReference type="GO" id="GO:0006465">
    <property type="term" value="P:signal peptide processing"/>
    <property type="evidence" value="ECO:0007669"/>
    <property type="project" value="TreeGrafter"/>
</dbReference>
<name>A0A2X2YVC8_9ACTO</name>
<feature type="transmembrane region" description="Helical" evidence="2">
    <location>
        <begin position="169"/>
        <end position="192"/>
    </location>
</feature>
<dbReference type="Pfam" id="PF01478">
    <property type="entry name" value="Peptidase_A24"/>
    <property type="match status" value="1"/>
</dbReference>
<dbReference type="RefSeq" id="WP_004010657.1">
    <property type="nucleotide sequence ID" value="NZ_CP068112.1"/>
</dbReference>
<dbReference type="Proteomes" id="UP000250245">
    <property type="component" value="Unassembled WGS sequence"/>
</dbReference>
<dbReference type="InterPro" id="IPR000045">
    <property type="entry name" value="Prepilin_IV_endopep_pep"/>
</dbReference>
<reference evidence="4 7" key="2">
    <citation type="submission" date="2020-04" db="EMBL/GenBank/DDBJ databases">
        <title>Antimicrobial susceptibility and clonality of vaginal-derived multi-drug resistant Mobiluncus isolates in China.</title>
        <authorList>
            <person name="Zhang X."/>
        </authorList>
    </citation>
    <scope>NUCLEOTIDE SEQUENCE [LARGE SCALE GENOMIC DNA]</scope>
    <source>
        <strain evidence="4 7">19</strain>
    </source>
</reference>
<dbReference type="GeneID" id="55565821"/>
<feature type="transmembrane region" description="Helical" evidence="2">
    <location>
        <begin position="38"/>
        <end position="59"/>
    </location>
</feature>
<organism evidence="5 6">
    <name type="scientific">Mobiluncus curtisii</name>
    <dbReference type="NCBI Taxonomy" id="2051"/>
    <lineage>
        <taxon>Bacteria</taxon>
        <taxon>Bacillati</taxon>
        <taxon>Actinomycetota</taxon>
        <taxon>Actinomycetes</taxon>
        <taxon>Actinomycetales</taxon>
        <taxon>Actinomycetaceae</taxon>
        <taxon>Mobiluncus</taxon>
    </lineage>
</organism>
<accession>A0A2X2YVC8</accession>
<evidence type="ECO:0000313" key="6">
    <source>
        <dbReference type="Proteomes" id="UP000250245"/>
    </source>
</evidence>
<dbReference type="Proteomes" id="UP000553981">
    <property type="component" value="Unassembled WGS sequence"/>
</dbReference>
<feature type="transmembrane region" description="Helical" evidence="2">
    <location>
        <begin position="71"/>
        <end position="90"/>
    </location>
</feature>
<dbReference type="AlphaFoldDB" id="A0A2X2YVC8"/>
<evidence type="ECO:0000313" key="5">
    <source>
        <dbReference type="EMBL" id="SQB64525.1"/>
    </source>
</evidence>
<keyword evidence="5" id="KW-0645">Protease</keyword>
<feature type="transmembrane region" description="Helical" evidence="2">
    <location>
        <begin position="102"/>
        <end position="122"/>
    </location>
</feature>
<dbReference type="InterPro" id="IPR050882">
    <property type="entry name" value="Prepilin_peptidase/N-MTase"/>
</dbReference>
<evidence type="ECO:0000259" key="3">
    <source>
        <dbReference type="Pfam" id="PF01478"/>
    </source>
</evidence>
<feature type="transmembrane region" description="Helical" evidence="2">
    <location>
        <begin position="128"/>
        <end position="149"/>
    </location>
</feature>
<protein>
    <submittedName>
        <fullName evidence="5">Flp pilus assembly protein, protease CpaA</fullName>
    </submittedName>
    <submittedName>
        <fullName evidence="4">Prepilin peptidase</fullName>
    </submittedName>
</protein>
<evidence type="ECO:0000313" key="4">
    <source>
        <dbReference type="EMBL" id="NMW87712.1"/>
    </source>
</evidence>
<feature type="transmembrane region" description="Helical" evidence="2">
    <location>
        <begin position="6"/>
        <end position="26"/>
    </location>
</feature>
<dbReference type="GO" id="GO:0004190">
    <property type="term" value="F:aspartic-type endopeptidase activity"/>
    <property type="evidence" value="ECO:0007669"/>
    <property type="project" value="InterPro"/>
</dbReference>
<feature type="transmembrane region" description="Helical" evidence="2">
    <location>
        <begin position="204"/>
        <end position="224"/>
    </location>
</feature>
<feature type="domain" description="Prepilin type IV endopeptidase peptidase" evidence="3">
    <location>
        <begin position="85"/>
        <end position="188"/>
    </location>
</feature>
<dbReference type="Gene3D" id="1.20.120.1220">
    <property type="match status" value="1"/>
</dbReference>
<dbReference type="PANTHER" id="PTHR30487:SF0">
    <property type="entry name" value="PREPILIN LEADER PEPTIDASE_N-METHYLTRANSFERASE-RELATED"/>
    <property type="match status" value="1"/>
</dbReference>
<comment type="similarity">
    <text evidence="1">Belongs to the peptidase A24 family.</text>
</comment>
<dbReference type="GO" id="GO:0005886">
    <property type="term" value="C:plasma membrane"/>
    <property type="evidence" value="ECO:0007669"/>
    <property type="project" value="TreeGrafter"/>
</dbReference>
<keyword evidence="2" id="KW-1133">Transmembrane helix</keyword>
<keyword evidence="5" id="KW-0378">Hydrolase</keyword>
<sequence length="227" mass="25212">MLWHVLTWIFSGIWGFVVGALTTKILRQRHLELPDLHYLPFSLCLTFVTVLINVAQWLILEYFSNDMCCTHLLLTLPVYLSTAPFCALFLTDARYRLLPNRLLGLGAAMLLPLLSIVAIILHDPEALARVWGLSLAMGLVLAFATHFGLGMGDVKLGALLSAWLGLYDWFAPLVMLLLASFLAGVFALILIISKKLDLDNDIAFGPWLITGAFITWVVYLPSILDGI</sequence>